<gene>
    <name evidence="2" type="ORF">CGOC_LOCUS2575</name>
</gene>
<sequence length="167" mass="19282">MLLRVLFDLFSFQNVCLFGLTVTTMACGALFLLSSIVPWPKRKRSDFIAPTKTYAGKDEGVSLNNLLREDPREKPLYTESSLYLSVVIPSMNEEERLPKMLDECLDYLLKRKKDEEEFSFEPLNEAVEVEISYLRVTNSLKSDKYPAPYLRVTNSLRSDKYPAPVKR</sequence>
<accession>A0A3P6SGV9</accession>
<dbReference type="OrthoDB" id="3784at2759"/>
<evidence type="ECO:0000313" key="2">
    <source>
        <dbReference type="EMBL" id="VDK53088.1"/>
    </source>
</evidence>
<evidence type="ECO:0000256" key="1">
    <source>
        <dbReference type="SAM" id="Phobius"/>
    </source>
</evidence>
<reference evidence="2 3" key="1">
    <citation type="submission" date="2018-11" db="EMBL/GenBank/DDBJ databases">
        <authorList>
            <consortium name="Pathogen Informatics"/>
        </authorList>
    </citation>
    <scope>NUCLEOTIDE SEQUENCE [LARGE SCALE GENOMIC DNA]</scope>
</reference>
<dbReference type="EMBL" id="UYRV01005858">
    <property type="protein sequence ID" value="VDK53088.1"/>
    <property type="molecule type" value="Genomic_DNA"/>
</dbReference>
<keyword evidence="1" id="KW-1133">Transmembrane helix</keyword>
<feature type="transmembrane region" description="Helical" evidence="1">
    <location>
        <begin position="12"/>
        <end position="33"/>
    </location>
</feature>
<keyword evidence="1" id="KW-0812">Transmembrane</keyword>
<proteinExistence type="predicted"/>
<name>A0A3P6SGV9_CYLGO</name>
<protein>
    <submittedName>
        <fullName evidence="2">Uncharacterized protein</fullName>
    </submittedName>
</protein>
<organism evidence="2 3">
    <name type="scientific">Cylicostephanus goldi</name>
    <name type="common">Nematode worm</name>
    <dbReference type="NCBI Taxonomy" id="71465"/>
    <lineage>
        <taxon>Eukaryota</taxon>
        <taxon>Metazoa</taxon>
        <taxon>Ecdysozoa</taxon>
        <taxon>Nematoda</taxon>
        <taxon>Chromadorea</taxon>
        <taxon>Rhabditida</taxon>
        <taxon>Rhabditina</taxon>
        <taxon>Rhabditomorpha</taxon>
        <taxon>Strongyloidea</taxon>
        <taxon>Strongylidae</taxon>
        <taxon>Cylicostephanus</taxon>
    </lineage>
</organism>
<evidence type="ECO:0000313" key="3">
    <source>
        <dbReference type="Proteomes" id="UP000271889"/>
    </source>
</evidence>
<keyword evidence="3" id="KW-1185">Reference proteome</keyword>
<dbReference type="AlphaFoldDB" id="A0A3P6SGV9"/>
<keyword evidence="1" id="KW-0472">Membrane</keyword>
<dbReference type="PROSITE" id="PS51257">
    <property type="entry name" value="PROKAR_LIPOPROTEIN"/>
    <property type="match status" value="1"/>
</dbReference>
<dbReference type="Proteomes" id="UP000271889">
    <property type="component" value="Unassembled WGS sequence"/>
</dbReference>